<evidence type="ECO:0000313" key="3">
    <source>
        <dbReference type="Proteomes" id="UP000445696"/>
    </source>
</evidence>
<dbReference type="OrthoDB" id="9778629at2"/>
<dbReference type="PANTHER" id="PTHR42782:SF4">
    <property type="entry name" value="DUF455 DOMAIN-CONTAINING PROTEIN"/>
    <property type="match status" value="1"/>
</dbReference>
<dbReference type="InterPro" id="IPR007402">
    <property type="entry name" value="DUF455"/>
</dbReference>
<dbReference type="PIRSF" id="PIRSF012318">
    <property type="entry name" value="UCP012318"/>
    <property type="match status" value="1"/>
</dbReference>
<dbReference type="CDD" id="cd00657">
    <property type="entry name" value="Ferritin_like"/>
    <property type="match status" value="1"/>
</dbReference>
<sequence length="288" mass="32226">MPTPCSRRRARSEVNLSDLALSVLSDGEAAGKAARSREAAKLWRDSGGAMEIGRASPPDRPARPARPLLLPPAEMPRRRGQSDEARATLLHAVQHIELNAIDLAWDMVARFTDHELPREFYDDWVRVGEEEATHFTLLSQRLADLGFSYGDFPAHDGLWEAALATRHDLAARLAVVPMVLEARGLDVTPAMITRFGRMGDEKSVNVLKTILSDEIGHVAIGSRWFHYFCTKNDLSPRENWQRLVRKHFQGLLKPPFNDDAREVAGLPNDYYLPLSGAPAAKSTKKRKF</sequence>
<organism evidence="2 3">
    <name type="scientific">Sneathiella chungangensis</name>
    <dbReference type="NCBI Taxonomy" id="1418234"/>
    <lineage>
        <taxon>Bacteria</taxon>
        <taxon>Pseudomonadati</taxon>
        <taxon>Pseudomonadota</taxon>
        <taxon>Alphaproteobacteria</taxon>
        <taxon>Sneathiellales</taxon>
        <taxon>Sneathiellaceae</taxon>
        <taxon>Sneathiella</taxon>
    </lineage>
</organism>
<proteinExistence type="predicted"/>
<dbReference type="InterPro" id="IPR009078">
    <property type="entry name" value="Ferritin-like_SF"/>
</dbReference>
<dbReference type="PANTHER" id="PTHR42782">
    <property type="entry name" value="SI:CH73-314G15.3"/>
    <property type="match status" value="1"/>
</dbReference>
<dbReference type="Pfam" id="PF04305">
    <property type="entry name" value="DUF455"/>
    <property type="match status" value="1"/>
</dbReference>
<evidence type="ECO:0000256" key="1">
    <source>
        <dbReference type="SAM" id="MobiDB-lite"/>
    </source>
</evidence>
<reference evidence="2 3" key="1">
    <citation type="journal article" date="2014" name="Int. J. Syst. Evol. Microbiol.">
        <title>Sneathiella chungangensis sp. nov., isolated from a marine sand, and emended description of the genus Sneathiella.</title>
        <authorList>
            <person name="Siamphan C."/>
            <person name="Kim H."/>
            <person name="Lee J.S."/>
            <person name="Kim W."/>
        </authorList>
    </citation>
    <scope>NUCLEOTIDE SEQUENCE [LARGE SCALE GENOMIC DNA]</scope>
    <source>
        <strain evidence="2 3">KCTC 32476</strain>
    </source>
</reference>
<keyword evidence="3" id="KW-1185">Reference proteome</keyword>
<name>A0A845MB93_9PROT</name>
<dbReference type="AlphaFoldDB" id="A0A845MB93"/>
<protein>
    <submittedName>
        <fullName evidence="2">DUF455 family protein</fullName>
    </submittedName>
</protein>
<dbReference type="SUPFAM" id="SSF47240">
    <property type="entry name" value="Ferritin-like"/>
    <property type="match status" value="1"/>
</dbReference>
<accession>A0A845MB93</accession>
<gene>
    <name evidence="2" type="ORF">GQF03_03450</name>
</gene>
<dbReference type="Proteomes" id="UP000445696">
    <property type="component" value="Unassembled WGS sequence"/>
</dbReference>
<dbReference type="InterPro" id="IPR011197">
    <property type="entry name" value="UCP012318"/>
</dbReference>
<comment type="caution">
    <text evidence="2">The sequence shown here is derived from an EMBL/GenBank/DDBJ whole genome shotgun (WGS) entry which is preliminary data.</text>
</comment>
<feature type="region of interest" description="Disordered" evidence="1">
    <location>
        <begin position="45"/>
        <end position="79"/>
    </location>
</feature>
<evidence type="ECO:0000313" key="2">
    <source>
        <dbReference type="EMBL" id="MZR21378.1"/>
    </source>
</evidence>
<dbReference type="EMBL" id="WTVA01000001">
    <property type="protein sequence ID" value="MZR21378.1"/>
    <property type="molecule type" value="Genomic_DNA"/>
</dbReference>